<evidence type="ECO:0008006" key="4">
    <source>
        <dbReference type="Google" id="ProtNLM"/>
    </source>
</evidence>
<name>A0A5M6CNU8_9BACT</name>
<keyword evidence="3" id="KW-1185">Reference proteome</keyword>
<proteinExistence type="predicted"/>
<reference evidence="2 3" key="1">
    <citation type="submission" date="2019-09" db="EMBL/GenBank/DDBJ databases">
        <title>Genome sequence and assembly of Taibaiella sp.</title>
        <authorList>
            <person name="Chhetri G."/>
        </authorList>
    </citation>
    <scope>NUCLEOTIDE SEQUENCE [LARGE SCALE GENOMIC DNA]</scope>
    <source>
        <strain evidence="2 3">KVB11</strain>
    </source>
</reference>
<gene>
    <name evidence="2" type="ORF">F0919_03315</name>
</gene>
<dbReference type="AlphaFoldDB" id="A0A5M6CNU8"/>
<dbReference type="RefSeq" id="WP_150031290.1">
    <property type="nucleotide sequence ID" value="NZ_VWSH01000001.1"/>
</dbReference>
<protein>
    <recommendedName>
        <fullName evidence="4">DUF4138 domain-containing protein</fullName>
    </recommendedName>
</protein>
<dbReference type="Proteomes" id="UP000323632">
    <property type="component" value="Unassembled WGS sequence"/>
</dbReference>
<dbReference type="EMBL" id="VWSH01000001">
    <property type="protein sequence ID" value="KAA5536713.1"/>
    <property type="molecule type" value="Genomic_DNA"/>
</dbReference>
<accession>A0A5M6CNU8</accession>
<feature type="chain" id="PRO_5024429906" description="DUF4138 domain-containing protein" evidence="1">
    <location>
        <begin position="23"/>
        <end position="224"/>
    </location>
</feature>
<organism evidence="2 3">
    <name type="scientific">Taibaiella lutea</name>
    <dbReference type="NCBI Taxonomy" id="2608001"/>
    <lineage>
        <taxon>Bacteria</taxon>
        <taxon>Pseudomonadati</taxon>
        <taxon>Bacteroidota</taxon>
        <taxon>Chitinophagia</taxon>
        <taxon>Chitinophagales</taxon>
        <taxon>Chitinophagaceae</taxon>
        <taxon>Taibaiella</taxon>
    </lineage>
</organism>
<keyword evidence="1" id="KW-0732">Signal</keyword>
<sequence>MSFKKITFLFLCCCLSSFLTQAQKLLSEGTITYKITISGKIPTPANEPSVTETKSGTVSIRIKGDNIRQDIKLEDGYSHAQISNYATGKEIILQSINELKYAIELNIKDKETQNASYYKAALTLNKEKKTFAGFDAVSALLTYKNGTTFSLFIVPDYYISYPAIFDRFPDIKAIPASYDLLMTNGFTMHFELTSLNEVPVENAAFRVPVGYRIIGQKEYEKLLR</sequence>
<feature type="signal peptide" evidence="1">
    <location>
        <begin position="1"/>
        <end position="22"/>
    </location>
</feature>
<evidence type="ECO:0000313" key="3">
    <source>
        <dbReference type="Proteomes" id="UP000323632"/>
    </source>
</evidence>
<evidence type="ECO:0000313" key="2">
    <source>
        <dbReference type="EMBL" id="KAA5536713.1"/>
    </source>
</evidence>
<evidence type="ECO:0000256" key="1">
    <source>
        <dbReference type="SAM" id="SignalP"/>
    </source>
</evidence>
<comment type="caution">
    <text evidence="2">The sequence shown here is derived from an EMBL/GenBank/DDBJ whole genome shotgun (WGS) entry which is preliminary data.</text>
</comment>